<name>A0A1F6EZ15_9BACT</name>
<evidence type="ECO:0000313" key="2">
    <source>
        <dbReference type="Proteomes" id="UP000178919"/>
    </source>
</evidence>
<dbReference type="AlphaFoldDB" id="A0A1F6EZ15"/>
<evidence type="ECO:0000313" key="1">
    <source>
        <dbReference type="EMBL" id="OGG78864.1"/>
    </source>
</evidence>
<gene>
    <name evidence="1" type="ORF">A3J11_01330</name>
</gene>
<reference evidence="1 2" key="1">
    <citation type="journal article" date="2016" name="Nat. Commun.">
        <title>Thousands of microbial genomes shed light on interconnected biogeochemical processes in an aquifer system.</title>
        <authorList>
            <person name="Anantharaman K."/>
            <person name="Brown C.T."/>
            <person name="Hug L.A."/>
            <person name="Sharon I."/>
            <person name="Castelle C.J."/>
            <person name="Probst A.J."/>
            <person name="Thomas B.C."/>
            <person name="Singh A."/>
            <person name="Wilkins M.J."/>
            <person name="Karaoz U."/>
            <person name="Brodie E.L."/>
            <person name="Williams K.H."/>
            <person name="Hubbard S.S."/>
            <person name="Banfield J.F."/>
        </authorList>
    </citation>
    <scope>NUCLEOTIDE SEQUENCE [LARGE SCALE GENOMIC DNA]</scope>
</reference>
<sequence length="64" mass="7136">MLGKSVHLALVGALYFLKNRIETQMKRAVLENGIPNPAHCRGCDKFVRGYELSESTQFPNLASD</sequence>
<comment type="caution">
    <text evidence="1">The sequence shown here is derived from an EMBL/GenBank/DDBJ whole genome shotgun (WGS) entry which is preliminary data.</text>
</comment>
<dbReference type="Proteomes" id="UP000178919">
    <property type="component" value="Unassembled WGS sequence"/>
</dbReference>
<organism evidence="1 2">
    <name type="scientific">Candidatus Kaiserbacteria bacterium RIFCSPLOWO2_02_FULL_55_12</name>
    <dbReference type="NCBI Taxonomy" id="1798522"/>
    <lineage>
        <taxon>Bacteria</taxon>
        <taxon>Candidatus Kaiseribacteriota</taxon>
    </lineage>
</organism>
<protein>
    <submittedName>
        <fullName evidence="1">Uncharacterized protein</fullName>
    </submittedName>
</protein>
<dbReference type="EMBL" id="MFMJ01000039">
    <property type="protein sequence ID" value="OGG78864.1"/>
    <property type="molecule type" value="Genomic_DNA"/>
</dbReference>
<proteinExistence type="predicted"/>
<accession>A0A1F6EZ15</accession>